<comment type="caution">
    <text evidence="3">The sequence shown here is derived from an EMBL/GenBank/DDBJ whole genome shotgun (WGS) entry which is preliminary data.</text>
</comment>
<dbReference type="GO" id="GO:0005975">
    <property type="term" value="P:carbohydrate metabolic process"/>
    <property type="evidence" value="ECO:0007669"/>
    <property type="project" value="UniProtKB-ARBA"/>
</dbReference>
<dbReference type="PANTHER" id="PTHR42760:SF115">
    <property type="entry name" value="3-OXOACYL-[ACYL-CARRIER-PROTEIN] REDUCTASE FABG"/>
    <property type="match status" value="1"/>
</dbReference>
<evidence type="ECO:0000313" key="3">
    <source>
        <dbReference type="EMBL" id="GBD08189.1"/>
    </source>
</evidence>
<dbReference type="PROSITE" id="PS00061">
    <property type="entry name" value="ADH_SHORT"/>
    <property type="match status" value="1"/>
</dbReference>
<dbReference type="NCBIfam" id="NF006132">
    <property type="entry name" value="PRK08277.1"/>
    <property type="match status" value="1"/>
</dbReference>
<organism evidence="3 4">
    <name type="scientific">Candidatus Thermoflexus japonica</name>
    <dbReference type="NCBI Taxonomy" id="2035417"/>
    <lineage>
        <taxon>Bacteria</taxon>
        <taxon>Bacillati</taxon>
        <taxon>Chloroflexota</taxon>
        <taxon>Thermoflexia</taxon>
        <taxon>Thermoflexales</taxon>
        <taxon>Thermoflexaceae</taxon>
        <taxon>Thermoflexus</taxon>
    </lineage>
</organism>
<accession>A0A2H5Y423</accession>
<name>A0A2H5Y423_9CHLR</name>
<dbReference type="InterPro" id="IPR002347">
    <property type="entry name" value="SDR_fam"/>
</dbReference>
<proteinExistence type="inferred from homology"/>
<dbReference type="InterPro" id="IPR020904">
    <property type="entry name" value="Sc_DH/Rdtase_CS"/>
</dbReference>
<dbReference type="Pfam" id="PF13561">
    <property type="entry name" value="adh_short_C2"/>
    <property type="match status" value="1"/>
</dbReference>
<dbReference type="PRINTS" id="PR00081">
    <property type="entry name" value="GDHRDH"/>
</dbReference>
<dbReference type="InterPro" id="IPR036291">
    <property type="entry name" value="NAD(P)-bd_dom_sf"/>
</dbReference>
<keyword evidence="2 3" id="KW-0560">Oxidoreductase</keyword>
<dbReference type="SUPFAM" id="SSF51735">
    <property type="entry name" value="NAD(P)-binding Rossmann-fold domains"/>
    <property type="match status" value="1"/>
</dbReference>
<evidence type="ECO:0000313" key="4">
    <source>
        <dbReference type="Proteomes" id="UP000236642"/>
    </source>
</evidence>
<dbReference type="FunFam" id="3.40.50.720:FF:000240">
    <property type="entry name" value="SDR family oxidoreductase"/>
    <property type="match status" value="1"/>
</dbReference>
<dbReference type="AlphaFoldDB" id="A0A2H5Y423"/>
<reference evidence="4" key="1">
    <citation type="submission" date="2017-09" db="EMBL/GenBank/DDBJ databases">
        <title>Metaegenomics of thermophilic ammonia-oxidizing enrichment culture.</title>
        <authorList>
            <person name="Kato S."/>
            <person name="Suzuki K."/>
        </authorList>
    </citation>
    <scope>NUCLEOTIDE SEQUENCE [LARGE SCALE GENOMIC DNA]</scope>
</reference>
<dbReference type="EC" id="1.-.-.-" evidence="3"/>
<dbReference type="EMBL" id="BEHY01000005">
    <property type="protein sequence ID" value="GBD08189.1"/>
    <property type="molecule type" value="Genomic_DNA"/>
</dbReference>
<dbReference type="PRINTS" id="PR00080">
    <property type="entry name" value="SDRFAMILY"/>
</dbReference>
<dbReference type="PANTHER" id="PTHR42760">
    <property type="entry name" value="SHORT-CHAIN DEHYDROGENASES/REDUCTASES FAMILY MEMBER"/>
    <property type="match status" value="1"/>
</dbReference>
<dbReference type="GO" id="GO:0016616">
    <property type="term" value="F:oxidoreductase activity, acting on the CH-OH group of donors, NAD or NADP as acceptor"/>
    <property type="evidence" value="ECO:0007669"/>
    <property type="project" value="UniProtKB-ARBA"/>
</dbReference>
<dbReference type="Proteomes" id="UP000236642">
    <property type="component" value="Unassembled WGS sequence"/>
</dbReference>
<sequence length="273" mass="29018">MSYLETLFSLKGKVALLTGGAGVLAGAIARGLGRAGARLVLTDIGPLEGRLAELQMEGLEACGYRMDVLNRAEIEAVAERVRREVGPVSILINLAGGNMPEATVGPERSFFDLPLEALEKVVALNLFGGAILPSQVFARQMVEAGEGVIINVSSMAAFRPLTRVVGYAAAKAAVSNFTQWLAVHLAQEYSPRIRVNAIAPGFFLTRQNRYLLLDEQGNLTPRGRAILEHTPMGRFGDPEDLIGTVIWLASPASAFVTGVVVPIDGGFNAYAGV</sequence>
<dbReference type="Gene3D" id="3.40.50.720">
    <property type="entry name" value="NAD(P)-binding Rossmann-like Domain"/>
    <property type="match status" value="1"/>
</dbReference>
<protein>
    <submittedName>
        <fullName evidence="3">Putative oxidoreductase UxuB</fullName>
        <ecNumber evidence="3">1.-.-.-</ecNumber>
    </submittedName>
</protein>
<evidence type="ECO:0000256" key="2">
    <source>
        <dbReference type="ARBA" id="ARBA00023002"/>
    </source>
</evidence>
<gene>
    <name evidence="3" type="primary">uxuB</name>
    <name evidence="3" type="ORF">HRbin22_00422</name>
</gene>
<comment type="similarity">
    <text evidence="1">Belongs to the short-chain dehydrogenases/reductases (SDR) family.</text>
</comment>
<evidence type="ECO:0000256" key="1">
    <source>
        <dbReference type="ARBA" id="ARBA00006484"/>
    </source>
</evidence>